<gene>
    <name evidence="2" type="ORF">FVE85_4709</name>
</gene>
<dbReference type="AlphaFoldDB" id="A0A5J4YRX2"/>
<evidence type="ECO:0000313" key="3">
    <source>
        <dbReference type="Proteomes" id="UP000324585"/>
    </source>
</evidence>
<evidence type="ECO:0000313" key="2">
    <source>
        <dbReference type="EMBL" id="KAA8493572.1"/>
    </source>
</evidence>
<protein>
    <submittedName>
        <fullName evidence="2">Uncharacterized protein</fullName>
    </submittedName>
</protein>
<dbReference type="InterPro" id="IPR023222">
    <property type="entry name" value="PsbQ-like_dom_sf"/>
</dbReference>
<evidence type="ECO:0000256" key="1">
    <source>
        <dbReference type="ARBA" id="ARBA00023078"/>
    </source>
</evidence>
<keyword evidence="3" id="KW-1185">Reference proteome</keyword>
<keyword evidence="1" id="KW-0793">Thylakoid</keyword>
<accession>A0A5J4YRX2</accession>
<dbReference type="EMBL" id="VRMN01000006">
    <property type="protein sequence ID" value="KAA8493572.1"/>
    <property type="molecule type" value="Genomic_DNA"/>
</dbReference>
<name>A0A5J4YRX2_PORPP</name>
<reference evidence="3" key="1">
    <citation type="journal article" date="2019" name="Nat. Commun.">
        <title>Expansion of phycobilisome linker gene families in mesophilic red algae.</title>
        <authorList>
            <person name="Lee J."/>
            <person name="Kim D."/>
            <person name="Bhattacharya D."/>
            <person name="Yoon H.S."/>
        </authorList>
    </citation>
    <scope>NUCLEOTIDE SEQUENCE [LARGE SCALE GENOMIC DNA]</scope>
    <source>
        <strain evidence="3">CCMP 1328</strain>
    </source>
</reference>
<dbReference type="OMA" id="LIEDENW"/>
<dbReference type="Proteomes" id="UP000324585">
    <property type="component" value="Unassembled WGS sequence"/>
</dbReference>
<dbReference type="Gene3D" id="1.20.120.290">
    <property type="entry name" value="Oxygen-evolving enhancer protein 3 (PsbQ), four-helix up-down bundle"/>
    <property type="match status" value="1"/>
</dbReference>
<sequence length="201" mass="21944">MEGGFVAPGAAALPKRDVSRSCQSLPNRRVFLKRALCVGGVASVWHHAGHPARAGTPPMRTVLDEERELKQALDARKLEEKREGMKKGFAAVRDAAKQLDEIEQLLTGDTDDFKQIRGAARLFNNYERRELMDKLSALLAEPVRVQARASSEAVTGALQSLDSAAKKRDLEAGKASLLVTRQAIETFLQLEEAALAALSLK</sequence>
<organism evidence="2 3">
    <name type="scientific">Porphyridium purpureum</name>
    <name type="common">Red alga</name>
    <name type="synonym">Porphyridium cruentum</name>
    <dbReference type="NCBI Taxonomy" id="35688"/>
    <lineage>
        <taxon>Eukaryota</taxon>
        <taxon>Rhodophyta</taxon>
        <taxon>Bangiophyceae</taxon>
        <taxon>Porphyridiales</taxon>
        <taxon>Porphyridiaceae</taxon>
        <taxon>Porphyridium</taxon>
    </lineage>
</organism>
<comment type="caution">
    <text evidence="2">The sequence shown here is derived from an EMBL/GenBank/DDBJ whole genome shotgun (WGS) entry which is preliminary data.</text>
</comment>
<proteinExistence type="predicted"/>